<proteinExistence type="predicted"/>
<sequence length="338" mass="35324">MDVFVCAGCGAELTVPLTRVPLPVEAHLSYGHQPMPPLMAPGTYAVDPEPSGPPFRPWEEVPEAETTARGLFVPVWPLSFGARNRIVVAPGDVRGTRLIPEHSGDSCLGMCVGELPSMACAGCGALVASRVDDCGLWQAVWIEPDTVRRVPTGLPAPAREFVPLPPIDPSGGWSHVWEAATGAALARIVAASGGVRPVLPDGLLTEVFGPVLDRLLPAGPAARTVGLAGPGLPGDGADIVLVPYGPETGGSWQPVGGALPVPLADGVWAYLALPGETSPLPSSGTLPEGVLRDDYPLPDHPWHVFRPDHGAYRETLARIPAVREPWLRALAGRGFSAS</sequence>
<name>A0ABY9RTM8_9ACTN</name>
<evidence type="ECO:0000313" key="2">
    <source>
        <dbReference type="Proteomes" id="UP001250858"/>
    </source>
</evidence>
<keyword evidence="2" id="KW-1185">Reference proteome</keyword>
<dbReference type="RefSeq" id="WP_309548218.1">
    <property type="nucleotide sequence ID" value="NZ_CP133762.1"/>
</dbReference>
<dbReference type="EMBL" id="CP133762">
    <property type="protein sequence ID" value="WMX44821.1"/>
    <property type="molecule type" value="Genomic_DNA"/>
</dbReference>
<organism evidence="1 2">
    <name type="scientific">Streptomyces roseicoloratus</name>
    <dbReference type="NCBI Taxonomy" id="2508722"/>
    <lineage>
        <taxon>Bacteria</taxon>
        <taxon>Bacillati</taxon>
        <taxon>Actinomycetota</taxon>
        <taxon>Actinomycetes</taxon>
        <taxon>Kitasatosporales</taxon>
        <taxon>Streptomycetaceae</taxon>
        <taxon>Streptomyces</taxon>
    </lineage>
</organism>
<evidence type="ECO:0000313" key="1">
    <source>
        <dbReference type="EMBL" id="WMX44821.1"/>
    </source>
</evidence>
<accession>A0ABY9RTM8</accession>
<gene>
    <name evidence="1" type="ORF">RGF97_08080</name>
</gene>
<reference evidence="1 2" key="1">
    <citation type="submission" date="2023-09" db="EMBL/GenBank/DDBJ databases">
        <title>Complete genome of Streptomyces roseicoloratus T14.</title>
        <authorList>
            <person name="Bashizi T."/>
            <person name="Kim M.-J."/>
            <person name="Lee G."/>
            <person name="Tagele S.B."/>
            <person name="Shin J.-H."/>
        </authorList>
    </citation>
    <scope>NUCLEOTIDE SEQUENCE [LARGE SCALE GENOMIC DNA]</scope>
    <source>
        <strain evidence="1 2">T14</strain>
    </source>
</reference>
<protein>
    <submittedName>
        <fullName evidence="1">Uncharacterized protein</fullName>
    </submittedName>
</protein>
<dbReference type="Proteomes" id="UP001250858">
    <property type="component" value="Chromosome"/>
</dbReference>